<evidence type="ECO:0000256" key="1">
    <source>
        <dbReference type="PROSITE-ProRule" id="PRU00047"/>
    </source>
</evidence>
<dbReference type="WBParaSite" id="jg6678">
    <property type="protein sequence ID" value="jg6678"/>
    <property type="gene ID" value="jg6678"/>
</dbReference>
<evidence type="ECO:0000313" key="3">
    <source>
        <dbReference type="Proteomes" id="UP000887574"/>
    </source>
</evidence>
<dbReference type="PROSITE" id="PS50158">
    <property type="entry name" value="ZF_CCHC"/>
    <property type="match status" value="1"/>
</dbReference>
<dbReference type="GO" id="GO:0003676">
    <property type="term" value="F:nucleic acid binding"/>
    <property type="evidence" value="ECO:0007669"/>
    <property type="project" value="InterPro"/>
</dbReference>
<keyword evidence="1" id="KW-0863">Zinc-finger</keyword>
<keyword evidence="3" id="KW-1185">Reference proteome</keyword>
<feature type="domain" description="CCHC-type" evidence="2">
    <location>
        <begin position="41"/>
        <end position="56"/>
    </location>
</feature>
<dbReference type="Gene3D" id="4.10.60.10">
    <property type="entry name" value="Zinc finger, CCHC-type"/>
    <property type="match status" value="1"/>
</dbReference>
<keyword evidence="1" id="KW-0479">Metal-binding</keyword>
<dbReference type="Proteomes" id="UP000887574">
    <property type="component" value="Unplaced"/>
</dbReference>
<evidence type="ECO:0000259" key="2">
    <source>
        <dbReference type="PROSITE" id="PS50158"/>
    </source>
</evidence>
<evidence type="ECO:0000313" key="4">
    <source>
        <dbReference type="WBParaSite" id="jg6678"/>
    </source>
</evidence>
<reference evidence="4" key="1">
    <citation type="submission" date="2022-11" db="UniProtKB">
        <authorList>
            <consortium name="WormBaseParasite"/>
        </authorList>
    </citation>
    <scope>IDENTIFICATION</scope>
</reference>
<dbReference type="InterPro" id="IPR001878">
    <property type="entry name" value="Znf_CCHC"/>
</dbReference>
<dbReference type="SUPFAM" id="SSF57756">
    <property type="entry name" value="Retrovirus zinc finger-like domains"/>
    <property type="match status" value="1"/>
</dbReference>
<accession>A0A915ELL7</accession>
<name>A0A915ELL7_9BILA</name>
<dbReference type="InterPro" id="IPR036875">
    <property type="entry name" value="Znf_CCHC_sf"/>
</dbReference>
<proteinExistence type="predicted"/>
<protein>
    <submittedName>
        <fullName evidence="4">CCHC-type domain-containing protein</fullName>
    </submittedName>
</protein>
<dbReference type="GO" id="GO:0008270">
    <property type="term" value="F:zinc ion binding"/>
    <property type="evidence" value="ECO:0007669"/>
    <property type="project" value="UniProtKB-KW"/>
</dbReference>
<organism evidence="3 4">
    <name type="scientific">Ditylenchus dipsaci</name>
    <dbReference type="NCBI Taxonomy" id="166011"/>
    <lineage>
        <taxon>Eukaryota</taxon>
        <taxon>Metazoa</taxon>
        <taxon>Ecdysozoa</taxon>
        <taxon>Nematoda</taxon>
        <taxon>Chromadorea</taxon>
        <taxon>Rhabditida</taxon>
        <taxon>Tylenchina</taxon>
        <taxon>Tylenchomorpha</taxon>
        <taxon>Sphaerularioidea</taxon>
        <taxon>Anguinidae</taxon>
        <taxon>Anguininae</taxon>
        <taxon>Ditylenchus</taxon>
    </lineage>
</organism>
<keyword evidence="1" id="KW-0862">Zinc</keyword>
<dbReference type="AlphaFoldDB" id="A0A915ELL7"/>
<sequence length="115" mass="13170">MAQMVEKPVEMVEKNRTLPSYCLRFGQMHWSEDCPNAKHSCFKCKEVGHLERHCERFHELNADVVMGALQMYENDAVAELQETVRYLSLKFHDLVSATNLDAALVQVKNLVTTDG</sequence>
<dbReference type="GO" id="GO:0019899">
    <property type="term" value="F:enzyme binding"/>
    <property type="evidence" value="ECO:0007669"/>
    <property type="project" value="UniProtKB-ARBA"/>
</dbReference>